<organism evidence="1 2">
    <name type="scientific">Dreissena polymorpha</name>
    <name type="common">Zebra mussel</name>
    <name type="synonym">Mytilus polymorpha</name>
    <dbReference type="NCBI Taxonomy" id="45954"/>
    <lineage>
        <taxon>Eukaryota</taxon>
        <taxon>Metazoa</taxon>
        <taxon>Spiralia</taxon>
        <taxon>Lophotrochozoa</taxon>
        <taxon>Mollusca</taxon>
        <taxon>Bivalvia</taxon>
        <taxon>Autobranchia</taxon>
        <taxon>Heteroconchia</taxon>
        <taxon>Euheterodonta</taxon>
        <taxon>Imparidentia</taxon>
        <taxon>Neoheterodontei</taxon>
        <taxon>Myida</taxon>
        <taxon>Dreissenoidea</taxon>
        <taxon>Dreissenidae</taxon>
        <taxon>Dreissena</taxon>
    </lineage>
</organism>
<dbReference type="EMBL" id="JAIWYP010000001">
    <property type="protein sequence ID" value="KAH3893042.1"/>
    <property type="molecule type" value="Genomic_DNA"/>
</dbReference>
<gene>
    <name evidence="1" type="ORF">DPMN_017181</name>
</gene>
<evidence type="ECO:0000313" key="1">
    <source>
        <dbReference type="EMBL" id="KAH3893042.1"/>
    </source>
</evidence>
<name>A0A9D4S7W6_DREPO</name>
<sequence>MPSTEPFCKFTLDAGPFHIERGPISDWKRAHFTLDADPFHIRRGPVSHWTRAHAALVSRYSSLGTRVHVLLDAGPIYIGRGPISHMTRAHVALVPRYTAIVHIWPLWAYKMGPRWGILTETTLAFM</sequence>
<keyword evidence="2" id="KW-1185">Reference proteome</keyword>
<protein>
    <submittedName>
        <fullName evidence="1">Uncharacterized protein</fullName>
    </submittedName>
</protein>
<reference evidence="1" key="2">
    <citation type="submission" date="2020-11" db="EMBL/GenBank/DDBJ databases">
        <authorList>
            <person name="McCartney M.A."/>
            <person name="Auch B."/>
            <person name="Kono T."/>
            <person name="Mallez S."/>
            <person name="Becker A."/>
            <person name="Gohl D.M."/>
            <person name="Silverstein K.A.T."/>
            <person name="Koren S."/>
            <person name="Bechman K.B."/>
            <person name="Herman A."/>
            <person name="Abrahante J.E."/>
            <person name="Garbe J."/>
        </authorList>
    </citation>
    <scope>NUCLEOTIDE SEQUENCE</scope>
    <source>
        <strain evidence="1">Duluth1</strain>
        <tissue evidence="1">Whole animal</tissue>
    </source>
</reference>
<accession>A0A9D4S7W6</accession>
<reference evidence="1" key="1">
    <citation type="journal article" date="2019" name="bioRxiv">
        <title>The Genome of the Zebra Mussel, Dreissena polymorpha: A Resource for Invasive Species Research.</title>
        <authorList>
            <person name="McCartney M.A."/>
            <person name="Auch B."/>
            <person name="Kono T."/>
            <person name="Mallez S."/>
            <person name="Zhang Y."/>
            <person name="Obille A."/>
            <person name="Becker A."/>
            <person name="Abrahante J.E."/>
            <person name="Garbe J."/>
            <person name="Badalamenti J.P."/>
            <person name="Herman A."/>
            <person name="Mangelson H."/>
            <person name="Liachko I."/>
            <person name="Sullivan S."/>
            <person name="Sone E.D."/>
            <person name="Koren S."/>
            <person name="Silverstein K.A.T."/>
            <person name="Beckman K.B."/>
            <person name="Gohl D.M."/>
        </authorList>
    </citation>
    <scope>NUCLEOTIDE SEQUENCE</scope>
    <source>
        <strain evidence="1">Duluth1</strain>
        <tissue evidence="1">Whole animal</tissue>
    </source>
</reference>
<dbReference type="AlphaFoldDB" id="A0A9D4S7W6"/>
<evidence type="ECO:0000313" key="2">
    <source>
        <dbReference type="Proteomes" id="UP000828390"/>
    </source>
</evidence>
<comment type="caution">
    <text evidence="1">The sequence shown here is derived from an EMBL/GenBank/DDBJ whole genome shotgun (WGS) entry which is preliminary data.</text>
</comment>
<proteinExistence type="predicted"/>
<dbReference type="Proteomes" id="UP000828390">
    <property type="component" value="Unassembled WGS sequence"/>
</dbReference>